<feature type="compositionally biased region" description="Polar residues" evidence="1">
    <location>
        <begin position="135"/>
        <end position="150"/>
    </location>
</feature>
<dbReference type="InterPro" id="IPR036680">
    <property type="entry name" value="SPOR-like_sf"/>
</dbReference>
<dbReference type="Pfam" id="PF05036">
    <property type="entry name" value="SPOR"/>
    <property type="match status" value="1"/>
</dbReference>
<keyword evidence="2" id="KW-1133">Transmembrane helix</keyword>
<feature type="region of interest" description="Disordered" evidence="1">
    <location>
        <begin position="103"/>
        <end position="234"/>
    </location>
</feature>
<feature type="compositionally biased region" description="Low complexity" evidence="1">
    <location>
        <begin position="151"/>
        <end position="164"/>
    </location>
</feature>
<dbReference type="InParanoid" id="Q0EXL4"/>
<dbReference type="InterPro" id="IPR007730">
    <property type="entry name" value="SPOR-like_dom"/>
</dbReference>
<proteinExistence type="predicted"/>
<dbReference type="RefSeq" id="WP_009850943.1">
    <property type="nucleotide sequence ID" value="NZ_DS022295.1"/>
</dbReference>
<reference evidence="4 5" key="1">
    <citation type="submission" date="2006-09" db="EMBL/GenBank/DDBJ databases">
        <authorList>
            <person name="Emerson D."/>
            <person name="Ferriera S."/>
            <person name="Johnson J."/>
            <person name="Kravitz S."/>
            <person name="Halpern A."/>
            <person name="Remington K."/>
            <person name="Beeson K."/>
            <person name="Tran B."/>
            <person name="Rogers Y.-H."/>
            <person name="Friedman R."/>
            <person name="Venter J.C."/>
        </authorList>
    </citation>
    <scope>NUCLEOTIDE SEQUENCE [LARGE SCALE GENOMIC DNA]</scope>
    <source>
        <strain evidence="4 5">PV-1</strain>
    </source>
</reference>
<feature type="compositionally biased region" description="Basic and acidic residues" evidence="1">
    <location>
        <begin position="125"/>
        <end position="134"/>
    </location>
</feature>
<gene>
    <name evidence="4" type="ORF">SPV1_03313</name>
</gene>
<dbReference type="Proteomes" id="UP000005297">
    <property type="component" value="Unassembled WGS sequence"/>
</dbReference>
<organism evidence="4 5">
    <name type="scientific">Mariprofundus ferrooxydans PV-1</name>
    <dbReference type="NCBI Taxonomy" id="314345"/>
    <lineage>
        <taxon>Bacteria</taxon>
        <taxon>Pseudomonadati</taxon>
        <taxon>Pseudomonadota</taxon>
        <taxon>Candidatius Mariprofundia</taxon>
        <taxon>Mariprofundales</taxon>
        <taxon>Mariprofundaceae</taxon>
        <taxon>Mariprofundus</taxon>
    </lineage>
</organism>
<dbReference type="AlphaFoldDB" id="Q0EXL4"/>
<evidence type="ECO:0000259" key="3">
    <source>
        <dbReference type="PROSITE" id="PS51724"/>
    </source>
</evidence>
<dbReference type="SUPFAM" id="SSF110997">
    <property type="entry name" value="Sporulation related repeat"/>
    <property type="match status" value="1"/>
</dbReference>
<protein>
    <recommendedName>
        <fullName evidence="3">SPOR domain-containing protein</fullName>
    </recommendedName>
</protein>
<dbReference type="PROSITE" id="PS51724">
    <property type="entry name" value="SPOR"/>
    <property type="match status" value="1"/>
</dbReference>
<dbReference type="STRING" id="314344.AL013_12430"/>
<feature type="region of interest" description="Disordered" evidence="1">
    <location>
        <begin position="1"/>
        <end position="79"/>
    </location>
</feature>
<feature type="compositionally biased region" description="Polar residues" evidence="1">
    <location>
        <begin position="36"/>
        <end position="52"/>
    </location>
</feature>
<keyword evidence="5" id="KW-1185">Reference proteome</keyword>
<dbReference type="HOGENOM" id="CLU_813292_0_0_0"/>
<keyword evidence="2" id="KW-0472">Membrane</keyword>
<evidence type="ECO:0000256" key="1">
    <source>
        <dbReference type="SAM" id="MobiDB-lite"/>
    </source>
</evidence>
<accession>Q0EXL4</accession>
<dbReference type="Gene3D" id="3.30.70.1070">
    <property type="entry name" value="Sporulation related repeat"/>
    <property type="match status" value="1"/>
</dbReference>
<feature type="domain" description="SPOR" evidence="3">
    <location>
        <begin position="257"/>
        <end position="336"/>
    </location>
</feature>
<keyword evidence="2" id="KW-0812">Transmembrane</keyword>
<sequence length="341" mass="35497">MDDKDLSPQQDAAHAPESAPHDADDDTSTSAEALFTQMQEAFQPLQQGNGQSRELPDADNPAADEPIEVSDGSTRASNNGRKIALAVSVGAIALVAGLYIASLPDSDDRPASRSVATTSAPILPADHDADEKQESTAQQPVVTPETQMAASEQQPSSGSESSDSAMNGTPAILPDKSPVDAPVVSDDISHATEAASTAELPSSSPVTPHLAETRSPQTQAAATPDRQAAEPSSRIAVNDALDPANTGEQHKGAMATLPAQKQWVINLASFLDAAAADRMLARLRDDGLACAGTEVTIAGTVWHRIYLPGFSTVHQATKPMQELSDRYGIKGAWIGKAPAAE</sequence>
<evidence type="ECO:0000256" key="2">
    <source>
        <dbReference type="SAM" id="Phobius"/>
    </source>
</evidence>
<dbReference type="GO" id="GO:0042834">
    <property type="term" value="F:peptidoglycan binding"/>
    <property type="evidence" value="ECO:0007669"/>
    <property type="project" value="InterPro"/>
</dbReference>
<dbReference type="eggNOG" id="COG3087">
    <property type="taxonomic scope" value="Bacteria"/>
</dbReference>
<evidence type="ECO:0000313" key="4">
    <source>
        <dbReference type="EMBL" id="EAU54033.1"/>
    </source>
</evidence>
<comment type="caution">
    <text evidence="4">The sequence shown here is derived from an EMBL/GenBank/DDBJ whole genome shotgun (WGS) entry which is preliminary data.</text>
</comment>
<name>Q0EXL4_9PROT</name>
<evidence type="ECO:0000313" key="5">
    <source>
        <dbReference type="Proteomes" id="UP000005297"/>
    </source>
</evidence>
<dbReference type="EMBL" id="AATS01000013">
    <property type="protein sequence ID" value="EAU54033.1"/>
    <property type="molecule type" value="Genomic_DNA"/>
</dbReference>
<feature type="transmembrane region" description="Helical" evidence="2">
    <location>
        <begin position="83"/>
        <end position="101"/>
    </location>
</feature>